<keyword evidence="1" id="KW-0175">Coiled coil</keyword>
<evidence type="ECO:0000313" key="4">
    <source>
        <dbReference type="EMBL" id="CAH9416243.1"/>
    </source>
</evidence>
<accession>A0ABM9GYJ8</accession>
<dbReference type="EMBL" id="CAKXYP010000008">
    <property type="protein sequence ID" value="CAH9416243.1"/>
    <property type="molecule type" value="Genomic_DNA"/>
</dbReference>
<feature type="coiled-coil region" evidence="1">
    <location>
        <begin position="145"/>
        <end position="172"/>
    </location>
</feature>
<comment type="caution">
    <text evidence="4">The sequence shown here is derived from an EMBL/GenBank/DDBJ whole genome shotgun (WGS) entry which is preliminary data.</text>
</comment>
<evidence type="ECO:0000256" key="2">
    <source>
        <dbReference type="SAM" id="MobiDB-lite"/>
    </source>
</evidence>
<gene>
    <name evidence="4" type="ORF">SGL43_03266</name>
</gene>
<organism evidence="4 5">
    <name type="scientific">Streptomyces globisporus</name>
    <dbReference type="NCBI Taxonomy" id="1908"/>
    <lineage>
        <taxon>Bacteria</taxon>
        <taxon>Bacillati</taxon>
        <taxon>Actinomycetota</taxon>
        <taxon>Actinomycetes</taxon>
        <taxon>Kitasatosporales</taxon>
        <taxon>Streptomycetaceae</taxon>
        <taxon>Streptomyces</taxon>
    </lineage>
</organism>
<feature type="compositionally biased region" description="Polar residues" evidence="2">
    <location>
        <begin position="10"/>
        <end position="20"/>
    </location>
</feature>
<dbReference type="Pfam" id="PF05713">
    <property type="entry name" value="MobC"/>
    <property type="match status" value="1"/>
</dbReference>
<proteinExistence type="predicted"/>
<feature type="domain" description="Bacterial mobilisation" evidence="3">
    <location>
        <begin position="161"/>
        <end position="180"/>
    </location>
</feature>
<sequence>MHDPHHELTTPPQDMTTGLNSGARYPAGPSKGRSYGEASAPRVAEARGHQGVPEEEQTAEAATVAAVPLPRAAEEAALHRVARRRKPDPNGQRKNRVDARYSAEEKAAILAKARSLNISGAHYVSVVTLAHVHGDLTVPGQRTQLDDYIDEINVLRREASQAGNNINQIAKKLNSGGYPQPVDTALLTQAAQTWTAIGNAVEQIARAANQAVRHKAA</sequence>
<protein>
    <recommendedName>
        <fullName evidence="3">Bacterial mobilisation domain-containing protein</fullName>
    </recommendedName>
</protein>
<evidence type="ECO:0000313" key="5">
    <source>
        <dbReference type="Proteomes" id="UP001154015"/>
    </source>
</evidence>
<dbReference type="RefSeq" id="WP_318574804.1">
    <property type="nucleotide sequence ID" value="NZ_CAKXYP010000008.1"/>
</dbReference>
<name>A0ABM9GYJ8_STRGL</name>
<evidence type="ECO:0000259" key="3">
    <source>
        <dbReference type="Pfam" id="PF05713"/>
    </source>
</evidence>
<dbReference type="Proteomes" id="UP001154015">
    <property type="component" value="Unassembled WGS sequence"/>
</dbReference>
<keyword evidence="5" id="KW-1185">Reference proteome</keyword>
<reference evidence="4" key="1">
    <citation type="submission" date="2022-03" db="EMBL/GenBank/DDBJ databases">
        <authorList>
            <person name="Leyn A S."/>
        </authorList>
    </citation>
    <scope>NUCLEOTIDE SEQUENCE</scope>
    <source>
        <strain evidence="4">Streptomyces globisporus 4-3</strain>
    </source>
</reference>
<evidence type="ECO:0000256" key="1">
    <source>
        <dbReference type="SAM" id="Coils"/>
    </source>
</evidence>
<dbReference type="InterPro" id="IPR008687">
    <property type="entry name" value="MobC"/>
</dbReference>
<feature type="region of interest" description="Disordered" evidence="2">
    <location>
        <begin position="1"/>
        <end position="99"/>
    </location>
</feature>